<evidence type="ECO:0000259" key="2">
    <source>
        <dbReference type="Pfam" id="PF10551"/>
    </source>
</evidence>
<evidence type="ECO:0000313" key="4">
    <source>
        <dbReference type="Proteomes" id="UP001168877"/>
    </source>
</evidence>
<feature type="compositionally biased region" description="Acidic residues" evidence="1">
    <location>
        <begin position="215"/>
        <end position="237"/>
    </location>
</feature>
<gene>
    <name evidence="3" type="ORF">LWI29_027241</name>
</gene>
<dbReference type="PANTHER" id="PTHR31973:SF195">
    <property type="entry name" value="MUDR FAMILY TRANSPOSASE"/>
    <property type="match status" value="1"/>
</dbReference>
<dbReference type="InterPro" id="IPR018289">
    <property type="entry name" value="MULE_transposase_dom"/>
</dbReference>
<organism evidence="3 4">
    <name type="scientific">Acer saccharum</name>
    <name type="common">Sugar maple</name>
    <dbReference type="NCBI Taxonomy" id="4024"/>
    <lineage>
        <taxon>Eukaryota</taxon>
        <taxon>Viridiplantae</taxon>
        <taxon>Streptophyta</taxon>
        <taxon>Embryophyta</taxon>
        <taxon>Tracheophyta</taxon>
        <taxon>Spermatophyta</taxon>
        <taxon>Magnoliopsida</taxon>
        <taxon>eudicotyledons</taxon>
        <taxon>Gunneridae</taxon>
        <taxon>Pentapetalae</taxon>
        <taxon>rosids</taxon>
        <taxon>malvids</taxon>
        <taxon>Sapindales</taxon>
        <taxon>Sapindaceae</taxon>
        <taxon>Hippocastanoideae</taxon>
        <taxon>Acereae</taxon>
        <taxon>Acer</taxon>
    </lineage>
</organism>
<evidence type="ECO:0000256" key="1">
    <source>
        <dbReference type="SAM" id="MobiDB-lite"/>
    </source>
</evidence>
<dbReference type="EMBL" id="JAUESC010000001">
    <property type="protein sequence ID" value="KAK0608215.1"/>
    <property type="molecule type" value="Genomic_DNA"/>
</dbReference>
<dbReference type="PANTHER" id="PTHR31973">
    <property type="entry name" value="POLYPROTEIN, PUTATIVE-RELATED"/>
    <property type="match status" value="1"/>
</dbReference>
<reference evidence="3" key="1">
    <citation type="journal article" date="2022" name="Plant J.">
        <title>Strategies of tolerance reflected in two North American maple genomes.</title>
        <authorList>
            <person name="McEvoy S.L."/>
            <person name="Sezen U.U."/>
            <person name="Trouern-Trend A."/>
            <person name="McMahon S.M."/>
            <person name="Schaberg P.G."/>
            <person name="Yang J."/>
            <person name="Wegrzyn J.L."/>
            <person name="Swenson N.G."/>
        </authorList>
    </citation>
    <scope>NUCLEOTIDE SEQUENCE</scope>
    <source>
        <strain evidence="3">NS2018</strain>
    </source>
</reference>
<feature type="domain" description="MULE transposase" evidence="2">
    <location>
        <begin position="2"/>
        <end position="68"/>
    </location>
</feature>
<keyword evidence="4" id="KW-1185">Reference proteome</keyword>
<evidence type="ECO:0000313" key="3">
    <source>
        <dbReference type="EMBL" id="KAK0608215.1"/>
    </source>
</evidence>
<reference evidence="3" key="2">
    <citation type="submission" date="2023-06" db="EMBL/GenBank/DDBJ databases">
        <authorList>
            <person name="Swenson N.G."/>
            <person name="Wegrzyn J.L."/>
            <person name="Mcevoy S.L."/>
        </authorList>
    </citation>
    <scope>NUCLEOTIDE SEQUENCE</scope>
    <source>
        <strain evidence="3">NS2018</strain>
        <tissue evidence="3">Leaf</tissue>
    </source>
</reference>
<protein>
    <recommendedName>
        <fullName evidence="2">MULE transposase domain-containing protein</fullName>
    </recommendedName>
</protein>
<dbReference type="Proteomes" id="UP001168877">
    <property type="component" value="Unassembled WGS sequence"/>
</dbReference>
<accession>A0AA39W9W5</accession>
<dbReference type="AlphaFoldDB" id="A0AA39W9W5"/>
<name>A0AA39W9W5_ACESA</name>
<proteinExistence type="predicted"/>
<dbReference type="Pfam" id="PF10551">
    <property type="entry name" value="MULE"/>
    <property type="match status" value="1"/>
</dbReference>
<feature type="region of interest" description="Disordered" evidence="1">
    <location>
        <begin position="195"/>
        <end position="237"/>
    </location>
</feature>
<comment type="caution">
    <text evidence="3">The sequence shown here is derived from an EMBL/GenBank/DDBJ whole genome shotgun (WGS) entry which is preliminary data.</text>
</comment>
<sequence length="292" mass="33023">MIYPLAFGFANFECIKLWTWFLKKLRKVIQNLNRVMLVSDRHNGIFNAMEAIFPDPAHGVCAYHLAQNLKRFCKQRNDAIWLYYRATYAYRIEDFGRAMGELKETCPKVYNELMGVGVEKFLHAGDARHVLVWVRDTRGVSVWVGFVGDVSVWVRDMRGVSVWAGDTRRVSVCVRDTRGVSVWVDPSVWTASKPRVATSKGSEGLGASFNAYGDGDGDGDEGNGDEDNEDQDNDDKDNDDDDLMLLLPLSISGLLLFGFAISRRVEFHRLGLCVTVSLRHGNDNVVWVWVYA</sequence>